<dbReference type="EMBL" id="MQWD01000001">
    <property type="protein sequence ID" value="PAP75623.1"/>
    <property type="molecule type" value="Genomic_DNA"/>
</dbReference>
<evidence type="ECO:0000313" key="2">
    <source>
        <dbReference type="EMBL" id="PAP75623.1"/>
    </source>
</evidence>
<keyword evidence="3" id="KW-1185">Reference proteome</keyword>
<accession>A0A271IWM6</accession>
<comment type="caution">
    <text evidence="2">The sequence shown here is derived from an EMBL/GenBank/DDBJ whole genome shotgun (WGS) entry which is preliminary data.</text>
</comment>
<dbReference type="AlphaFoldDB" id="A0A271IWM6"/>
<gene>
    <name evidence="2" type="ORF">BSZ37_03820</name>
</gene>
<reference evidence="2 3" key="1">
    <citation type="submission" date="2016-11" db="EMBL/GenBank/DDBJ databases">
        <title>Study of marine rhodopsin-containing bacteria.</title>
        <authorList>
            <person name="Yoshizawa S."/>
            <person name="Kumagai Y."/>
            <person name="Kogure K."/>
        </authorList>
    </citation>
    <scope>NUCLEOTIDE SEQUENCE [LARGE SCALE GENOMIC DNA]</scope>
    <source>
        <strain evidence="2 3">SAORIC-28</strain>
    </source>
</reference>
<name>A0A271IWM6_9BACT</name>
<proteinExistence type="predicted"/>
<sequence>MRQQARLAVALEFATVVLGVVIGLQVTAPTQARAHADREAHFLRQLHADVVETERDGRRVDSLMAPQARSGTRLVRTFFLPGDALIEWFGGHMAPLRPPGRGGGGGARLAPLALETHGRTPDQVDSLRPQVEAEQAP</sequence>
<evidence type="ECO:0000256" key="1">
    <source>
        <dbReference type="SAM" id="MobiDB-lite"/>
    </source>
</evidence>
<evidence type="ECO:0000313" key="3">
    <source>
        <dbReference type="Proteomes" id="UP000216339"/>
    </source>
</evidence>
<protein>
    <submittedName>
        <fullName evidence="2">Uncharacterized protein</fullName>
    </submittedName>
</protein>
<organism evidence="2 3">
    <name type="scientific">Rubrivirga marina</name>
    <dbReference type="NCBI Taxonomy" id="1196024"/>
    <lineage>
        <taxon>Bacteria</taxon>
        <taxon>Pseudomonadati</taxon>
        <taxon>Rhodothermota</taxon>
        <taxon>Rhodothermia</taxon>
        <taxon>Rhodothermales</taxon>
        <taxon>Rubricoccaceae</taxon>
        <taxon>Rubrivirga</taxon>
    </lineage>
</organism>
<feature type="region of interest" description="Disordered" evidence="1">
    <location>
        <begin position="97"/>
        <end position="137"/>
    </location>
</feature>
<dbReference type="Proteomes" id="UP000216339">
    <property type="component" value="Unassembled WGS sequence"/>
</dbReference>